<dbReference type="EMBL" id="LQPC01000030">
    <property type="protein sequence ID" value="ORV87588.1"/>
    <property type="molecule type" value="Genomic_DNA"/>
</dbReference>
<protein>
    <recommendedName>
        <fullName evidence="3">Phosphate ABC transporter substrate-binding protein</fullName>
    </recommendedName>
</protein>
<evidence type="ECO:0008006" key="3">
    <source>
        <dbReference type="Google" id="ProtNLM"/>
    </source>
</evidence>
<dbReference type="PANTHER" id="PTHR35841">
    <property type="entry name" value="PHOSPHONATES-BINDING PERIPLASMIC PROTEIN"/>
    <property type="match status" value="1"/>
</dbReference>
<dbReference type="Proteomes" id="UP000193622">
    <property type="component" value="Unassembled WGS sequence"/>
</dbReference>
<name>A0A1X1WM19_MYCIR</name>
<dbReference type="Pfam" id="PF12974">
    <property type="entry name" value="Phosphonate-bd"/>
    <property type="match status" value="1"/>
</dbReference>
<proteinExistence type="predicted"/>
<organism evidence="1 2">
    <name type="scientific">Mycolicibacterium iranicum</name>
    <name type="common">Mycobacterium iranicum</name>
    <dbReference type="NCBI Taxonomy" id="912594"/>
    <lineage>
        <taxon>Bacteria</taxon>
        <taxon>Bacillati</taxon>
        <taxon>Actinomycetota</taxon>
        <taxon>Actinomycetes</taxon>
        <taxon>Mycobacteriales</taxon>
        <taxon>Mycobacteriaceae</taxon>
        <taxon>Mycolicibacterium</taxon>
    </lineage>
</organism>
<reference evidence="1 2" key="1">
    <citation type="submission" date="2016-01" db="EMBL/GenBank/DDBJ databases">
        <title>The new phylogeny of the genus Mycobacterium.</title>
        <authorList>
            <person name="Tarcisio F."/>
            <person name="Conor M."/>
            <person name="Antonella G."/>
            <person name="Elisabetta G."/>
            <person name="Giulia F.S."/>
            <person name="Sara T."/>
            <person name="Anna F."/>
            <person name="Clotilde B."/>
            <person name="Roberto B."/>
            <person name="Veronica D.S."/>
            <person name="Fabio R."/>
            <person name="Monica P."/>
            <person name="Olivier J."/>
            <person name="Enrico T."/>
            <person name="Nicola S."/>
        </authorList>
    </citation>
    <scope>NUCLEOTIDE SEQUENCE [LARGE SCALE GENOMIC DNA]</scope>
    <source>
        <strain evidence="1 2">DSM 45541</strain>
    </source>
</reference>
<dbReference type="RefSeq" id="WP_085174975.1">
    <property type="nucleotide sequence ID" value="NZ_LQPC01000030.1"/>
</dbReference>
<sequence>MEFLVDSNLGLPVNEKPWSDILAGLGVTTSLTNDLPELDRSVARHEPDIVFMPISDFHRLLAASDTYYRGLAAVTSKLTGSSKLPSVLVVRKDDPAESISDLPGATFGYINTSCSSSYFCPAILLNRRGDDLHGFFDLRATAPWQGQIDAVIDGTVRATMVVEDIWRATPSNADTTKVIGRYDDATGAVVVVGDGVPEGLRKRLLDALVTWHPGPDALFGPFTRYRDEDVAAFFADMERLPAGF</sequence>
<comment type="caution">
    <text evidence="1">The sequence shown here is derived from an EMBL/GenBank/DDBJ whole genome shotgun (WGS) entry which is preliminary data.</text>
</comment>
<dbReference type="Gene3D" id="3.40.190.10">
    <property type="entry name" value="Periplasmic binding protein-like II"/>
    <property type="match status" value="2"/>
</dbReference>
<evidence type="ECO:0000313" key="2">
    <source>
        <dbReference type="Proteomes" id="UP000193622"/>
    </source>
</evidence>
<dbReference type="SUPFAM" id="SSF53850">
    <property type="entry name" value="Periplasmic binding protein-like II"/>
    <property type="match status" value="1"/>
</dbReference>
<dbReference type="AlphaFoldDB" id="A0A1X1WM19"/>
<accession>A0A1X1WM19</accession>
<dbReference type="PANTHER" id="PTHR35841:SF1">
    <property type="entry name" value="PHOSPHONATES-BINDING PERIPLASMIC PROTEIN"/>
    <property type="match status" value="1"/>
</dbReference>
<evidence type="ECO:0000313" key="1">
    <source>
        <dbReference type="EMBL" id="ORV87588.1"/>
    </source>
</evidence>
<gene>
    <name evidence="1" type="ORF">AWC12_14450</name>
</gene>